<dbReference type="Proteomes" id="UP000094784">
    <property type="component" value="Unassembled WGS sequence"/>
</dbReference>
<dbReference type="InterPro" id="IPR013320">
    <property type="entry name" value="ConA-like_dom_sf"/>
</dbReference>
<dbReference type="RefSeq" id="WP_069483531.1">
    <property type="nucleotide sequence ID" value="NZ_KV766183.1"/>
</dbReference>
<dbReference type="Gene3D" id="2.60.120.200">
    <property type="match status" value="1"/>
</dbReference>
<dbReference type="SUPFAM" id="SSF49785">
    <property type="entry name" value="Galactose-binding domain-like"/>
    <property type="match status" value="1"/>
</dbReference>
<gene>
    <name evidence="1" type="ORF">BG258_23600</name>
</gene>
<proteinExistence type="predicted"/>
<dbReference type="Gene3D" id="2.60.120.260">
    <property type="entry name" value="Galactose-binding domain-like"/>
    <property type="match status" value="1"/>
</dbReference>
<sequence>MTVNRQDIIEHLAEKYSICWYKFDEGAGSIIRDCKNSYVGTISGATWVVNEGLYFDGVNDSVLLNTRLTPIGAMSIYMRLKAFKPSSWGEIIGGTQATSSTNGIQFCLSSTGLFVDFYHNAWNACFPRVTVPYTTFNICDGNFHDVLFTWDGKVGNNNVKLYIDDFSKPKAVSNGKLARQWTGMNARLGQWNSGGNANPFKGNIANLIVFDMDISTMINDKNFIYQNKSFVLHENKHKKFLPNPNYLVERNLVPTMTSNTEPEGLAFSKSVYSNTQAYFVFVDDAREGHSAKSGTYAENEYIGYQFSIPRKITKVTIRTRNNSYASSDAPMIFRVQASDDMTNWTTLAEFASINNWGIFETKTFSFKNDQRYLAYRIYNVRTVNRNYFVLTKLEFIGMDEEISSPVWEEFTDDLGLISTHGEDNLSKALSNTLLEFNLSVATKISNVHYYDINLKTYKDIRTARFDTKEVK</sequence>
<dbReference type="AlphaFoldDB" id="A0A1E4QYI3"/>
<evidence type="ECO:0000313" key="1">
    <source>
        <dbReference type="EMBL" id="ODV53290.1"/>
    </source>
</evidence>
<dbReference type="EMBL" id="MECQ01000008">
    <property type="protein sequence ID" value="ODV53290.1"/>
    <property type="molecule type" value="Genomic_DNA"/>
</dbReference>
<evidence type="ECO:0000313" key="2">
    <source>
        <dbReference type="Proteomes" id="UP000094784"/>
    </source>
</evidence>
<organism evidence="1 2">
    <name type="scientific">Lysinibacillus fusiformis</name>
    <dbReference type="NCBI Taxonomy" id="28031"/>
    <lineage>
        <taxon>Bacteria</taxon>
        <taxon>Bacillati</taxon>
        <taxon>Bacillota</taxon>
        <taxon>Bacilli</taxon>
        <taxon>Bacillales</taxon>
        <taxon>Bacillaceae</taxon>
        <taxon>Lysinibacillus</taxon>
    </lineage>
</organism>
<evidence type="ECO:0008006" key="3">
    <source>
        <dbReference type="Google" id="ProtNLM"/>
    </source>
</evidence>
<protein>
    <recommendedName>
        <fullName evidence="3">F5/8 type C domain-containing protein</fullName>
    </recommendedName>
</protein>
<name>A0A1E4QYI3_9BACI</name>
<reference evidence="1 2" key="1">
    <citation type="submission" date="2016-09" db="EMBL/GenBank/DDBJ databases">
        <title>Draft genome sequence of the soil isolate, Lysinibacillus fusiformis M5, a potential hypoxanthine producer.</title>
        <authorList>
            <person name="Gallegos-Monterrosa R."/>
            <person name="Maroti G."/>
            <person name="Balint B."/>
            <person name="Kovacs A.T."/>
        </authorList>
    </citation>
    <scope>NUCLEOTIDE SEQUENCE [LARGE SCALE GENOMIC DNA]</scope>
    <source>
        <strain evidence="1 2">M5</strain>
    </source>
</reference>
<dbReference type="SUPFAM" id="SSF49899">
    <property type="entry name" value="Concanavalin A-like lectins/glucanases"/>
    <property type="match status" value="1"/>
</dbReference>
<comment type="caution">
    <text evidence="1">The sequence shown here is derived from an EMBL/GenBank/DDBJ whole genome shotgun (WGS) entry which is preliminary data.</text>
</comment>
<accession>A0A1E4QYI3</accession>
<dbReference type="InterPro" id="IPR008979">
    <property type="entry name" value="Galactose-bd-like_sf"/>
</dbReference>
<dbReference type="OrthoDB" id="2733256at2"/>